<dbReference type="PROSITE" id="PS50293">
    <property type="entry name" value="TPR_REGION"/>
    <property type="match status" value="2"/>
</dbReference>
<feature type="repeat" description="TPR" evidence="3">
    <location>
        <begin position="416"/>
        <end position="449"/>
    </location>
</feature>
<dbReference type="EMBL" id="VWPP01000130">
    <property type="protein sequence ID" value="NXE76805.1"/>
    <property type="molecule type" value="Genomic_DNA"/>
</dbReference>
<dbReference type="Pfam" id="PF13181">
    <property type="entry name" value="TPR_8"/>
    <property type="match status" value="1"/>
</dbReference>
<dbReference type="InterPro" id="IPR013105">
    <property type="entry name" value="TPR_2"/>
</dbReference>
<evidence type="ECO:0000313" key="5">
    <source>
        <dbReference type="Proteomes" id="UP000525205"/>
    </source>
</evidence>
<dbReference type="Pfam" id="PF13432">
    <property type="entry name" value="TPR_16"/>
    <property type="match status" value="3"/>
</dbReference>
<dbReference type="Pfam" id="PF13414">
    <property type="entry name" value="TPR_11"/>
    <property type="match status" value="1"/>
</dbReference>
<evidence type="ECO:0000256" key="3">
    <source>
        <dbReference type="PROSITE-ProRule" id="PRU00339"/>
    </source>
</evidence>
<dbReference type="PROSITE" id="PS50005">
    <property type="entry name" value="TPR"/>
    <property type="match status" value="9"/>
</dbReference>
<feature type="repeat" description="TPR" evidence="3">
    <location>
        <begin position="169"/>
        <end position="202"/>
    </location>
</feature>
<dbReference type="AlphaFoldDB" id="A0A7K8PBV3"/>
<dbReference type="SUPFAM" id="SSF48452">
    <property type="entry name" value="TPR-like"/>
    <property type="match status" value="3"/>
</dbReference>
<feature type="repeat" description="TPR" evidence="3">
    <location>
        <begin position="521"/>
        <end position="554"/>
    </location>
</feature>
<dbReference type="InterPro" id="IPR019734">
    <property type="entry name" value="TPR_rpt"/>
</dbReference>
<name>A0A7K8PBV3_COCCO</name>
<dbReference type="SUPFAM" id="SSF81901">
    <property type="entry name" value="HCP-like"/>
    <property type="match status" value="1"/>
</dbReference>
<keyword evidence="5" id="KW-1185">Reference proteome</keyword>
<dbReference type="SMART" id="SM00028">
    <property type="entry name" value="TPR"/>
    <property type="match status" value="19"/>
</dbReference>
<feature type="repeat" description="TPR" evidence="3">
    <location>
        <begin position="487"/>
        <end position="520"/>
    </location>
</feature>
<feature type="non-terminal residue" evidence="4">
    <location>
        <position position="1"/>
    </location>
</feature>
<organism evidence="4 5">
    <name type="scientific">Cochlearius cochlearius</name>
    <name type="common">Boat-billed heron</name>
    <dbReference type="NCBI Taxonomy" id="110676"/>
    <lineage>
        <taxon>Eukaryota</taxon>
        <taxon>Metazoa</taxon>
        <taxon>Chordata</taxon>
        <taxon>Craniata</taxon>
        <taxon>Vertebrata</taxon>
        <taxon>Euteleostomi</taxon>
        <taxon>Archelosauria</taxon>
        <taxon>Archosauria</taxon>
        <taxon>Dinosauria</taxon>
        <taxon>Saurischia</taxon>
        <taxon>Theropoda</taxon>
        <taxon>Coelurosauria</taxon>
        <taxon>Aves</taxon>
        <taxon>Neognathae</taxon>
        <taxon>Neoaves</taxon>
        <taxon>Aequornithes</taxon>
        <taxon>Pelecaniformes</taxon>
        <taxon>Ardeidae</taxon>
        <taxon>Cochlearius</taxon>
    </lineage>
</organism>
<accession>A0A7K8PBV3</accession>
<evidence type="ECO:0000256" key="2">
    <source>
        <dbReference type="ARBA" id="ARBA00022803"/>
    </source>
</evidence>
<keyword evidence="1" id="KW-0677">Repeat</keyword>
<dbReference type="InterPro" id="IPR011990">
    <property type="entry name" value="TPR-like_helical_dom_sf"/>
</dbReference>
<dbReference type="Pfam" id="PF07719">
    <property type="entry name" value="TPR_2"/>
    <property type="match status" value="1"/>
</dbReference>
<dbReference type="PANTHER" id="PTHR44858:SF1">
    <property type="entry name" value="UDP-N-ACETYLGLUCOSAMINE--PEPTIDE N-ACETYLGLUCOSAMINYLTRANSFERASE SPINDLY-RELATED"/>
    <property type="match status" value="1"/>
</dbReference>
<feature type="repeat" description="TPR" evidence="3">
    <location>
        <begin position="31"/>
        <end position="64"/>
    </location>
</feature>
<feature type="repeat" description="TPR" evidence="3">
    <location>
        <begin position="693"/>
        <end position="726"/>
    </location>
</feature>
<keyword evidence="2 3" id="KW-0802">TPR repeat</keyword>
<feature type="repeat" description="TPR" evidence="3">
    <location>
        <begin position="659"/>
        <end position="692"/>
    </location>
</feature>
<feature type="repeat" description="TPR" evidence="3">
    <location>
        <begin position="382"/>
        <end position="415"/>
    </location>
</feature>
<gene>
    <name evidence="4" type="primary">Ttc6</name>
    <name evidence="4" type="ORF">COCCOC_R00547</name>
</gene>
<dbReference type="Proteomes" id="UP000525205">
    <property type="component" value="Unassembled WGS sequence"/>
</dbReference>
<feature type="non-terminal residue" evidence="4">
    <location>
        <position position="831"/>
    </location>
</feature>
<protein>
    <submittedName>
        <fullName evidence="4">TTC6 protein</fullName>
    </submittedName>
</protein>
<feature type="repeat" description="TPR" evidence="3">
    <location>
        <begin position="761"/>
        <end position="794"/>
    </location>
</feature>
<evidence type="ECO:0000313" key="4">
    <source>
        <dbReference type="EMBL" id="NXE76805.1"/>
    </source>
</evidence>
<dbReference type="PANTHER" id="PTHR44858">
    <property type="entry name" value="TETRATRICOPEPTIDE REPEAT PROTEIN 6"/>
    <property type="match status" value="1"/>
</dbReference>
<proteinExistence type="predicted"/>
<dbReference type="Gene3D" id="1.25.40.10">
    <property type="entry name" value="Tetratricopeptide repeat domain"/>
    <property type="match status" value="8"/>
</dbReference>
<sequence length="831" mass="95015">MKHGIHFFDRSVLTTAIQDFTAVIKEDPSNAQARLYRGRAYAKQQRYRNAIQDLAAAVHLDPSCWLAFYYRGCILRQIDPKKAVQDFSVSVLINDTQENFCSFLHRGILYTEQRRWSLAICDFESVLALDSSVIFAYLNIGLILLLHLHQYSEAIQQFTNAIEMDPLNVRAYVCRAQAYREIHNLPNAVKDINRAIHLYPNKPQLCILRGQYLMELKKYELASLCIYQLAEMDEESFTSQPVQQALIQSFCQNHDKAIECLHEATATQLEPSMFVILGKIQMKAKKTKDAMRSFKKAMKLVMTSAKVLPKTFEAAEMYYLTGLCYMEQKSLLLARDAFSMAIRLHSSYPDAFYQRGLCRMQLRQAKCIRDFNRALALCPSHFQAYMSRAAYYGSKGRYAKAILNCNEALKILPNSVRAYFYRGTLKYQNKRFKAAIEDLSKTIDLNKTCILAYYNRAVCYHEIKDFRRALKDYGILLLLELSKEIAFKVLINRGLLYVELGDYANACEDFKEATLLSPDDSQIFQAIGISCYRLHEFEEAVRSFDQVLKLDPVSVDAYVGRGNSYMESGLEAGCKQAQKDFLRAIHLNPKCIKARICLGYNLQALGKLQRAWSQFTVAICIDPKCHAAYDGRASVCLQMGETFAAFQDTNAALKLTTTAPLLTNRGVINQLMGYLPCAMKDYQQAISVDPNYALAYFNAANIYFHNRQFSQAYCYYSKVLQLDPRNESAVTNRAITNTLLNNIEEAKEDFEKAICLCPFSAVVYFNRANFYNGLKQYELAEKDISTALSIQPNDALMYKFRADIRGKLGFNKEAVEDYKQAISIQEQTDSM</sequence>
<reference evidence="4 5" key="1">
    <citation type="submission" date="2019-09" db="EMBL/GenBank/DDBJ databases">
        <title>Bird 10,000 Genomes (B10K) Project - Family phase.</title>
        <authorList>
            <person name="Zhang G."/>
        </authorList>
    </citation>
    <scope>NUCLEOTIDE SEQUENCE [LARGE SCALE GENOMIC DNA]</scope>
    <source>
        <strain evidence="4">B10K-CU-031-03</strain>
        <tissue evidence="4">Muscle</tissue>
    </source>
</reference>
<comment type="caution">
    <text evidence="4">The sequence shown here is derived from an EMBL/GenBank/DDBJ whole genome shotgun (WGS) entry which is preliminary data.</text>
</comment>
<evidence type="ECO:0000256" key="1">
    <source>
        <dbReference type="ARBA" id="ARBA00022737"/>
    </source>
</evidence>
<dbReference type="InterPro" id="IPR050498">
    <property type="entry name" value="Ycf3"/>
</dbReference>